<reference evidence="3" key="1">
    <citation type="journal article" date="2019" name="Int. J. Syst. Evol. Microbiol.">
        <title>The Global Catalogue of Microorganisms (GCM) 10K type strain sequencing project: providing services to taxonomists for standard genome sequencing and annotation.</title>
        <authorList>
            <consortium name="The Broad Institute Genomics Platform"/>
            <consortium name="The Broad Institute Genome Sequencing Center for Infectious Disease"/>
            <person name="Wu L."/>
            <person name="Ma J."/>
        </authorList>
    </citation>
    <scope>NUCLEOTIDE SEQUENCE [LARGE SCALE GENOMIC DNA]</scope>
    <source>
        <strain evidence="3">JCM 9651</strain>
    </source>
</reference>
<keyword evidence="3" id="KW-1185">Reference proteome</keyword>
<feature type="compositionally biased region" description="Low complexity" evidence="1">
    <location>
        <begin position="73"/>
        <end position="82"/>
    </location>
</feature>
<feature type="compositionally biased region" description="Low complexity" evidence="1">
    <location>
        <begin position="90"/>
        <end position="104"/>
    </location>
</feature>
<name>A0ABP6SDM7_9ACTN</name>
<dbReference type="EMBL" id="BAAAYL010000001">
    <property type="protein sequence ID" value="GAA3374022.1"/>
    <property type="molecule type" value="Genomic_DNA"/>
</dbReference>
<dbReference type="Pfam" id="PF12079">
    <property type="entry name" value="DUF3558"/>
    <property type="match status" value="1"/>
</dbReference>
<gene>
    <name evidence="2" type="ORF">GCM10020367_36260</name>
</gene>
<proteinExistence type="predicted"/>
<feature type="compositionally biased region" description="Basic and acidic residues" evidence="1">
    <location>
        <begin position="37"/>
        <end position="47"/>
    </location>
</feature>
<dbReference type="InterPro" id="IPR024520">
    <property type="entry name" value="DUF3558"/>
</dbReference>
<evidence type="ECO:0000313" key="3">
    <source>
        <dbReference type="Proteomes" id="UP001499990"/>
    </source>
</evidence>
<evidence type="ECO:0000313" key="2">
    <source>
        <dbReference type="EMBL" id="GAA3374022.1"/>
    </source>
</evidence>
<feature type="compositionally biased region" description="Basic and acidic residues" evidence="1">
    <location>
        <begin position="7"/>
        <end position="16"/>
    </location>
</feature>
<comment type="caution">
    <text evidence="2">The sequence shown here is derived from an EMBL/GenBank/DDBJ whole genome shotgun (WGS) entry which is preliminary data.</text>
</comment>
<organism evidence="2 3">
    <name type="scientific">Streptomyces sannanensis</name>
    <dbReference type="NCBI Taxonomy" id="285536"/>
    <lineage>
        <taxon>Bacteria</taxon>
        <taxon>Bacillati</taxon>
        <taxon>Actinomycetota</taxon>
        <taxon>Actinomycetes</taxon>
        <taxon>Kitasatosporales</taxon>
        <taxon>Streptomycetaceae</taxon>
        <taxon>Streptomyces</taxon>
    </lineage>
</organism>
<evidence type="ECO:0000256" key="1">
    <source>
        <dbReference type="SAM" id="MobiDB-lite"/>
    </source>
</evidence>
<feature type="region of interest" description="Disordered" evidence="1">
    <location>
        <begin position="73"/>
        <end position="104"/>
    </location>
</feature>
<sequence>MTGLPDPRARYGDRFGTHGRRRTVADGPDRTTNARTTTDERMSEGTMHRSAPRLTRILACAAVPVMLLAAGCSSDSDGSTGADSKKKQESSAPTPSTKASAEATVEPAKFAKLPDACKSISAATVTQLVPKAKDKTGKAGNSADISAQGSCSWNGLEDKGLKGSQYRWLDVSIKRLESEKTLGSGEERATKDFTKQVADVKATEGAKNVKEVPVSGIGDQATAITYDLRKTDEDFKYQVIVARTANVVVTLDYNGAGYQGAKTPDSAEMMKGAQKAAKEVLAAVATANQ</sequence>
<protein>
    <submittedName>
        <fullName evidence="2">DUF3558 family protein</fullName>
    </submittedName>
</protein>
<feature type="region of interest" description="Disordered" evidence="1">
    <location>
        <begin position="1"/>
        <end position="50"/>
    </location>
</feature>
<dbReference type="Proteomes" id="UP001499990">
    <property type="component" value="Unassembled WGS sequence"/>
</dbReference>
<accession>A0ABP6SDM7</accession>